<dbReference type="EMBL" id="CM042014">
    <property type="protein sequence ID" value="KAI3723761.1"/>
    <property type="molecule type" value="Genomic_DNA"/>
</dbReference>
<evidence type="ECO:0000313" key="2">
    <source>
        <dbReference type="Proteomes" id="UP001055811"/>
    </source>
</evidence>
<proteinExistence type="predicted"/>
<gene>
    <name evidence="1" type="ORF">L2E82_35518</name>
</gene>
<keyword evidence="2" id="KW-1185">Reference proteome</keyword>
<name>A0ACB9BP14_CICIN</name>
<organism evidence="1 2">
    <name type="scientific">Cichorium intybus</name>
    <name type="common">Chicory</name>
    <dbReference type="NCBI Taxonomy" id="13427"/>
    <lineage>
        <taxon>Eukaryota</taxon>
        <taxon>Viridiplantae</taxon>
        <taxon>Streptophyta</taxon>
        <taxon>Embryophyta</taxon>
        <taxon>Tracheophyta</taxon>
        <taxon>Spermatophyta</taxon>
        <taxon>Magnoliopsida</taxon>
        <taxon>eudicotyledons</taxon>
        <taxon>Gunneridae</taxon>
        <taxon>Pentapetalae</taxon>
        <taxon>asterids</taxon>
        <taxon>campanulids</taxon>
        <taxon>Asterales</taxon>
        <taxon>Asteraceae</taxon>
        <taxon>Cichorioideae</taxon>
        <taxon>Cichorieae</taxon>
        <taxon>Cichoriinae</taxon>
        <taxon>Cichorium</taxon>
    </lineage>
</organism>
<evidence type="ECO:0000313" key="1">
    <source>
        <dbReference type="EMBL" id="KAI3723761.1"/>
    </source>
</evidence>
<reference evidence="1 2" key="2">
    <citation type="journal article" date="2022" name="Mol. Ecol. Resour.">
        <title>The genomes of chicory, endive, great burdock and yacon provide insights into Asteraceae paleo-polyploidization history and plant inulin production.</title>
        <authorList>
            <person name="Fan W."/>
            <person name="Wang S."/>
            <person name="Wang H."/>
            <person name="Wang A."/>
            <person name="Jiang F."/>
            <person name="Liu H."/>
            <person name="Zhao H."/>
            <person name="Xu D."/>
            <person name="Zhang Y."/>
        </authorList>
    </citation>
    <scope>NUCLEOTIDE SEQUENCE [LARGE SCALE GENOMIC DNA]</scope>
    <source>
        <strain evidence="2">cv. Punajuju</strain>
        <tissue evidence="1">Leaves</tissue>
    </source>
</reference>
<protein>
    <submittedName>
        <fullName evidence="1">Uncharacterized protein</fullName>
    </submittedName>
</protein>
<reference evidence="2" key="1">
    <citation type="journal article" date="2022" name="Mol. Ecol. Resour.">
        <title>The genomes of chicory, endive, great burdock and yacon provide insights into Asteraceae palaeo-polyploidization history and plant inulin production.</title>
        <authorList>
            <person name="Fan W."/>
            <person name="Wang S."/>
            <person name="Wang H."/>
            <person name="Wang A."/>
            <person name="Jiang F."/>
            <person name="Liu H."/>
            <person name="Zhao H."/>
            <person name="Xu D."/>
            <person name="Zhang Y."/>
        </authorList>
    </citation>
    <scope>NUCLEOTIDE SEQUENCE [LARGE SCALE GENOMIC DNA]</scope>
    <source>
        <strain evidence="2">cv. Punajuju</strain>
    </source>
</reference>
<dbReference type="Proteomes" id="UP001055811">
    <property type="component" value="Linkage Group LG06"/>
</dbReference>
<comment type="caution">
    <text evidence="1">The sequence shown here is derived from an EMBL/GenBank/DDBJ whole genome shotgun (WGS) entry which is preliminary data.</text>
</comment>
<sequence length="112" mass="11821">MEGGGVASSAITSPSIKPINKSVIHKICAGQVILDLPSTVNELVENSLDVGATSIEVAPKEYDKESFQALALKHHTSKLVDFSDLQSVTTFGFRGEALSALCYLGDSIGEEP</sequence>
<accession>A0ACB9BP14</accession>